<sequence>LVMYVDDIIITCSDKEDIHRLRYSNTYWAGCLVDKRSTNGYCVFLDGNLVAWKSKKQHVVYKSSVEAKYRAIAYVAGEIMWLRMLLSELGLPTPSTYVLHCGNQSAIHIASNPVFHERTKHIEVDYHFIREKVQSKEIFLQHTRTEDQLADLFTRSLRGSRVVFLCDKLGLFDMYAPT</sequence>
<comment type="caution">
    <text evidence="1">The sequence shown here is derived from an EMBL/GenBank/DDBJ whole genome shotgun (WGS) entry which is preliminary data.</text>
</comment>
<evidence type="ECO:0000313" key="2">
    <source>
        <dbReference type="Proteomes" id="UP000187406"/>
    </source>
</evidence>
<dbReference type="CDD" id="cd09272">
    <property type="entry name" value="RNase_HI_RT_Ty1"/>
    <property type="match status" value="1"/>
</dbReference>
<name>A0A1Q3AML8_CEPFO</name>
<dbReference type="InParanoid" id="A0A1Q3AML8"/>
<reference evidence="2" key="1">
    <citation type="submission" date="2016-04" db="EMBL/GenBank/DDBJ databases">
        <title>Cephalotus genome sequencing.</title>
        <authorList>
            <person name="Fukushima K."/>
            <person name="Hasebe M."/>
            <person name="Fang X."/>
        </authorList>
    </citation>
    <scope>NUCLEOTIDE SEQUENCE [LARGE SCALE GENOMIC DNA]</scope>
    <source>
        <strain evidence="2">cv. St1</strain>
    </source>
</reference>
<dbReference type="SUPFAM" id="SSF56672">
    <property type="entry name" value="DNA/RNA polymerases"/>
    <property type="match status" value="1"/>
</dbReference>
<dbReference type="EMBL" id="BDDD01000011">
    <property type="protein sequence ID" value="GAV56934.1"/>
    <property type="molecule type" value="Genomic_DNA"/>
</dbReference>
<evidence type="ECO:0000313" key="1">
    <source>
        <dbReference type="EMBL" id="GAV56934.1"/>
    </source>
</evidence>
<organism evidence="1 2">
    <name type="scientific">Cephalotus follicularis</name>
    <name type="common">Albany pitcher plant</name>
    <dbReference type="NCBI Taxonomy" id="3775"/>
    <lineage>
        <taxon>Eukaryota</taxon>
        <taxon>Viridiplantae</taxon>
        <taxon>Streptophyta</taxon>
        <taxon>Embryophyta</taxon>
        <taxon>Tracheophyta</taxon>
        <taxon>Spermatophyta</taxon>
        <taxon>Magnoliopsida</taxon>
        <taxon>eudicotyledons</taxon>
        <taxon>Gunneridae</taxon>
        <taxon>Pentapetalae</taxon>
        <taxon>rosids</taxon>
        <taxon>fabids</taxon>
        <taxon>Oxalidales</taxon>
        <taxon>Cephalotaceae</taxon>
        <taxon>Cephalotus</taxon>
    </lineage>
</organism>
<feature type="non-terminal residue" evidence="1">
    <location>
        <position position="1"/>
    </location>
</feature>
<protein>
    <recommendedName>
        <fullName evidence="3">RVT_2 domain-containing protein</fullName>
    </recommendedName>
</protein>
<dbReference type="STRING" id="3775.A0A1Q3AML8"/>
<proteinExistence type="predicted"/>
<dbReference type="PANTHER" id="PTHR11439">
    <property type="entry name" value="GAG-POL-RELATED RETROTRANSPOSON"/>
    <property type="match status" value="1"/>
</dbReference>
<keyword evidence="2" id="KW-1185">Reference proteome</keyword>
<accession>A0A1Q3AML8</accession>
<dbReference type="InterPro" id="IPR043502">
    <property type="entry name" value="DNA/RNA_pol_sf"/>
</dbReference>
<gene>
    <name evidence="1" type="ORF">CFOL_v3_00473</name>
</gene>
<dbReference type="Proteomes" id="UP000187406">
    <property type="component" value="Unassembled WGS sequence"/>
</dbReference>
<evidence type="ECO:0008006" key="3">
    <source>
        <dbReference type="Google" id="ProtNLM"/>
    </source>
</evidence>
<dbReference type="PANTHER" id="PTHR11439:SF494">
    <property type="entry name" value="CYSTEINE-RICH RLK (RECEPTOR-LIKE PROTEIN KINASE) 8"/>
    <property type="match status" value="1"/>
</dbReference>
<dbReference type="OrthoDB" id="1729327at2759"/>
<dbReference type="AlphaFoldDB" id="A0A1Q3AML8"/>